<evidence type="ECO:0000313" key="2">
    <source>
        <dbReference type="EMBL" id="KAF4482984.1"/>
    </source>
</evidence>
<reference evidence="2 3" key="2">
    <citation type="submission" date="2020-04" db="EMBL/GenBank/DDBJ databases">
        <title>Genome sequencing and assembly of multiple isolates from the Colletotrichum gloeosporioides species complex.</title>
        <authorList>
            <person name="Gan P."/>
            <person name="Shirasu K."/>
        </authorList>
    </citation>
    <scope>NUCLEOTIDE SEQUENCE [LARGE SCALE GENOMIC DNA]</scope>
    <source>
        <strain evidence="2 3">Nara gc5</strain>
    </source>
</reference>
<organism evidence="2 3">
    <name type="scientific">Colletotrichum fructicola (strain Nara gc5)</name>
    <name type="common">Anthracnose fungus</name>
    <name type="synonym">Colletotrichum gloeosporioides (strain Nara gc5)</name>
    <dbReference type="NCBI Taxonomy" id="1213859"/>
    <lineage>
        <taxon>Eukaryota</taxon>
        <taxon>Fungi</taxon>
        <taxon>Dikarya</taxon>
        <taxon>Ascomycota</taxon>
        <taxon>Pezizomycotina</taxon>
        <taxon>Sordariomycetes</taxon>
        <taxon>Hypocreomycetidae</taxon>
        <taxon>Glomerellales</taxon>
        <taxon>Glomerellaceae</taxon>
        <taxon>Colletotrichum</taxon>
        <taxon>Colletotrichum gloeosporioides species complex</taxon>
    </lineage>
</organism>
<comment type="caution">
    <text evidence="2">The sequence shown here is derived from an EMBL/GenBank/DDBJ whole genome shotgun (WGS) entry which is preliminary data.</text>
</comment>
<gene>
    <name evidence="2" type="ORF">CGGC5_v009612</name>
</gene>
<reference evidence="2 3" key="1">
    <citation type="submission" date="2012-08" db="EMBL/GenBank/DDBJ databases">
        <authorList>
            <person name="Gan P.H.P."/>
            <person name="Ikeda K."/>
            <person name="Irieda H."/>
            <person name="Narusaka M."/>
            <person name="O'Connell R.J."/>
            <person name="Narusaka Y."/>
            <person name="Takano Y."/>
            <person name="Kubo Y."/>
            <person name="Shirasu K."/>
        </authorList>
    </citation>
    <scope>NUCLEOTIDE SEQUENCE [LARGE SCALE GENOMIC DNA]</scope>
    <source>
        <strain evidence="2 3">Nara gc5</strain>
    </source>
</reference>
<dbReference type="EMBL" id="ANPB02000005">
    <property type="protein sequence ID" value="KAF4482984.1"/>
    <property type="molecule type" value="Genomic_DNA"/>
</dbReference>
<sequence>MQMHEGPRTMYLWPLTQISSRHPSQQMSRHLEKTNSRLTQRSPPSKHLRCPLLRERRRDYGLPVVLWSPTLREPSTWRQQVDITTHDMVTCCATCLQDHPTAALLANRLSS</sequence>
<name>A0A7J6J0E4_COLFN</name>
<proteinExistence type="predicted"/>
<dbReference type="Proteomes" id="UP000011096">
    <property type="component" value="Unassembled WGS sequence"/>
</dbReference>
<dbReference type="AlphaFoldDB" id="A0A7J6J0E4"/>
<dbReference type="RefSeq" id="XP_066008524.1">
    <property type="nucleotide sequence ID" value="XM_066152196.1"/>
</dbReference>
<evidence type="ECO:0000313" key="3">
    <source>
        <dbReference type="Proteomes" id="UP000011096"/>
    </source>
</evidence>
<dbReference type="GeneID" id="90980045"/>
<accession>A0A7J6J0E4</accession>
<evidence type="ECO:0000256" key="1">
    <source>
        <dbReference type="SAM" id="MobiDB-lite"/>
    </source>
</evidence>
<keyword evidence="3" id="KW-1185">Reference proteome</keyword>
<dbReference type="InParanoid" id="A0A7J6J0E4"/>
<protein>
    <submittedName>
        <fullName evidence="2">Uncharacterized protein</fullName>
    </submittedName>
</protein>
<feature type="region of interest" description="Disordered" evidence="1">
    <location>
        <begin position="20"/>
        <end position="47"/>
    </location>
</feature>